<comment type="caution">
    <text evidence="7">The sequence shown here is derived from an EMBL/GenBank/DDBJ whole genome shotgun (WGS) entry which is preliminary data.</text>
</comment>
<name>A0ABW3KVP2_9BACI</name>
<dbReference type="Pfam" id="PF01593">
    <property type="entry name" value="Amino_oxidase"/>
    <property type="match status" value="1"/>
</dbReference>
<reference evidence="8" key="1">
    <citation type="journal article" date="2019" name="Int. J. Syst. Evol. Microbiol.">
        <title>The Global Catalogue of Microorganisms (GCM) 10K type strain sequencing project: providing services to taxonomists for standard genome sequencing and annotation.</title>
        <authorList>
            <consortium name="The Broad Institute Genomics Platform"/>
            <consortium name="The Broad Institute Genome Sequencing Center for Infectious Disease"/>
            <person name="Wu L."/>
            <person name="Ma J."/>
        </authorList>
    </citation>
    <scope>NUCLEOTIDE SEQUENCE [LARGE SCALE GENOMIC DNA]</scope>
    <source>
        <strain evidence="8">CCUG 56607</strain>
    </source>
</reference>
<comment type="pathway">
    <text evidence="1 5">Carotenoid biosynthesis.</text>
</comment>
<keyword evidence="3 5" id="KW-0560">Oxidoreductase</keyword>
<dbReference type="PANTHER" id="PTHR43734">
    <property type="entry name" value="PHYTOENE DESATURASE"/>
    <property type="match status" value="1"/>
</dbReference>
<dbReference type="PANTHER" id="PTHR43734:SF1">
    <property type="entry name" value="PHYTOENE DESATURASE"/>
    <property type="match status" value="1"/>
</dbReference>
<evidence type="ECO:0000313" key="7">
    <source>
        <dbReference type="EMBL" id="MFD1017962.1"/>
    </source>
</evidence>
<dbReference type="InterPro" id="IPR036188">
    <property type="entry name" value="FAD/NAD-bd_sf"/>
</dbReference>
<evidence type="ECO:0000259" key="6">
    <source>
        <dbReference type="Pfam" id="PF01593"/>
    </source>
</evidence>
<evidence type="ECO:0000313" key="8">
    <source>
        <dbReference type="Proteomes" id="UP001596990"/>
    </source>
</evidence>
<dbReference type="InterPro" id="IPR014105">
    <property type="entry name" value="Carotenoid/retinoid_OxRdtase"/>
</dbReference>
<dbReference type="EMBL" id="JBHTKL010000001">
    <property type="protein sequence ID" value="MFD1017962.1"/>
    <property type="molecule type" value="Genomic_DNA"/>
</dbReference>
<organism evidence="7 8">
    <name type="scientific">Thalassobacillus hwangdonensis</name>
    <dbReference type="NCBI Taxonomy" id="546108"/>
    <lineage>
        <taxon>Bacteria</taxon>
        <taxon>Bacillati</taxon>
        <taxon>Bacillota</taxon>
        <taxon>Bacilli</taxon>
        <taxon>Bacillales</taxon>
        <taxon>Bacillaceae</taxon>
        <taxon>Thalassobacillus</taxon>
    </lineage>
</organism>
<evidence type="ECO:0000256" key="1">
    <source>
        <dbReference type="ARBA" id="ARBA00004829"/>
    </source>
</evidence>
<evidence type="ECO:0000256" key="2">
    <source>
        <dbReference type="ARBA" id="ARBA00022746"/>
    </source>
</evidence>
<accession>A0ABW3KVP2</accession>
<dbReference type="SUPFAM" id="SSF51905">
    <property type="entry name" value="FAD/NAD(P)-binding domain"/>
    <property type="match status" value="1"/>
</dbReference>
<sequence length="494" mass="56065">MKVAVIGAGPGGLAAAMILAKEGYDVNVYEKQSFVGGRNGAWKIGPYTFDIGPTFLSMPHIFEEVFEAAGKDMHDYLSLIELDPMYALMFEGKKIPMYRDPDKMKETISKYYPGNERGYERFMEDNRKKMQALLPLLQNKHHRLTDYLRLRTLKALPNLSLGKTVYDVLSEYFSEEELKIAFTFQAKYLGMSPWECPGAFSILSYMEHEYGVYHPIGGLNQLSKAMATVVEELGGTIHLDSPVKKLITEGKRVAGLHLENGEQVEADEVIINADFAEAMTKLVDAPKLKTYSEEKLAKKKFSCSTFMIYIGVNRQFDEAHHTIVFSEDYKRNVEEITRKFELSEDPSIYIHNPSVSDTTLAPDGHSAIYILAPVPNNRSGINWSEQADTFKEMIYDTIEKKTGFEDLRASIVTEKVWTPSNWQQDFSVYEGATFSLGHQLSQMMYFRPHNKFNELEHCWLVGGGTHPGSGLPTILESARITTDWIMKSKREVVT</sequence>
<evidence type="ECO:0000256" key="5">
    <source>
        <dbReference type="RuleBase" id="RU362075"/>
    </source>
</evidence>
<dbReference type="PRINTS" id="PR00419">
    <property type="entry name" value="ADXRDTASE"/>
</dbReference>
<feature type="domain" description="Amine oxidase" evidence="6">
    <location>
        <begin position="11"/>
        <end position="451"/>
    </location>
</feature>
<dbReference type="Gene3D" id="3.50.50.60">
    <property type="entry name" value="FAD/NAD(P)-binding domain"/>
    <property type="match status" value="2"/>
</dbReference>
<dbReference type="Proteomes" id="UP001596990">
    <property type="component" value="Unassembled WGS sequence"/>
</dbReference>
<keyword evidence="8" id="KW-1185">Reference proteome</keyword>
<comment type="similarity">
    <text evidence="4">Belongs to the carotenoid/retinoid oxidoreductase family. CrtN subfamily.</text>
</comment>
<protein>
    <submittedName>
        <fullName evidence="7">Phytoene desaturase family protein</fullName>
    </submittedName>
</protein>
<dbReference type="RefSeq" id="WP_386058301.1">
    <property type="nucleotide sequence ID" value="NZ_JBHTKL010000001.1"/>
</dbReference>
<evidence type="ECO:0000256" key="3">
    <source>
        <dbReference type="ARBA" id="ARBA00023002"/>
    </source>
</evidence>
<proteinExistence type="inferred from homology"/>
<gene>
    <name evidence="7" type="ORF">ACFQ2J_02020</name>
</gene>
<dbReference type="NCBIfam" id="TIGR02734">
    <property type="entry name" value="crtI_fam"/>
    <property type="match status" value="1"/>
</dbReference>
<dbReference type="InterPro" id="IPR002937">
    <property type="entry name" value="Amino_oxidase"/>
</dbReference>
<keyword evidence="2 5" id="KW-0125">Carotenoid biosynthesis</keyword>
<evidence type="ECO:0000256" key="4">
    <source>
        <dbReference type="ARBA" id="ARBA00038322"/>
    </source>
</evidence>